<dbReference type="GO" id="GO:0006260">
    <property type="term" value="P:DNA replication"/>
    <property type="evidence" value="ECO:0007669"/>
    <property type="project" value="TreeGrafter"/>
</dbReference>
<dbReference type="PANTHER" id="PTHR12805">
    <property type="entry name" value="KIN17 KIN, ANTIGENIC DETERMINANT OF RECA PROTEIN HOMOLOG"/>
    <property type="match status" value="1"/>
</dbReference>
<feature type="domain" description="DNA/RNA-binding protein Kin17 WH-like" evidence="2">
    <location>
        <begin position="36"/>
        <end position="148"/>
    </location>
</feature>
<dbReference type="Gene3D" id="2.30.30.140">
    <property type="match status" value="1"/>
</dbReference>
<dbReference type="SMART" id="SM01253">
    <property type="entry name" value="Kin17_mid"/>
    <property type="match status" value="1"/>
</dbReference>
<keyword evidence="4" id="KW-1185">Reference proteome</keyword>
<dbReference type="Gene3D" id="1.10.10.2030">
    <property type="entry name" value="DNA/RNA-binding protein Kin17, conserved domain"/>
    <property type="match status" value="1"/>
</dbReference>
<dbReference type="PANTHER" id="PTHR12805:SF0">
    <property type="entry name" value="DNA_RNA-BINDING PROTEIN KIN17"/>
    <property type="match status" value="1"/>
</dbReference>
<evidence type="ECO:0000313" key="4">
    <source>
        <dbReference type="Proteomes" id="UP000694427"/>
    </source>
</evidence>
<dbReference type="GO" id="GO:0006974">
    <property type="term" value="P:DNA damage response"/>
    <property type="evidence" value="ECO:0007669"/>
    <property type="project" value="TreeGrafter"/>
</dbReference>
<dbReference type="CDD" id="cd13155">
    <property type="entry name" value="KOW_KIN17"/>
    <property type="match status" value="1"/>
</dbReference>
<dbReference type="Pfam" id="PF25095">
    <property type="entry name" value="C2H2-zf_KIN17"/>
    <property type="match status" value="1"/>
</dbReference>
<organism evidence="3 4">
    <name type="scientific">Cyprinus carpio</name>
    <name type="common">Common carp</name>
    <dbReference type="NCBI Taxonomy" id="7962"/>
    <lineage>
        <taxon>Eukaryota</taxon>
        <taxon>Metazoa</taxon>
        <taxon>Chordata</taxon>
        <taxon>Craniata</taxon>
        <taxon>Vertebrata</taxon>
        <taxon>Euteleostomi</taxon>
        <taxon>Actinopterygii</taxon>
        <taxon>Neopterygii</taxon>
        <taxon>Teleostei</taxon>
        <taxon>Ostariophysi</taxon>
        <taxon>Cypriniformes</taxon>
        <taxon>Cyprinidae</taxon>
        <taxon>Cyprininae</taxon>
        <taxon>Cyprinus</taxon>
    </lineage>
</organism>
<accession>A0A8C1KQ31</accession>
<dbReference type="Pfam" id="PF10357">
    <property type="entry name" value="WH_KIN17"/>
    <property type="match status" value="1"/>
</dbReference>
<reference evidence="3" key="2">
    <citation type="submission" date="2025-09" db="UniProtKB">
        <authorList>
            <consortium name="Ensembl"/>
        </authorList>
    </citation>
    <scope>IDENTIFICATION</scope>
</reference>
<dbReference type="InterPro" id="IPR014722">
    <property type="entry name" value="Rib_uL2_dom2"/>
</dbReference>
<dbReference type="GO" id="GO:0005634">
    <property type="term" value="C:nucleus"/>
    <property type="evidence" value="ECO:0007669"/>
    <property type="project" value="TreeGrafter"/>
</dbReference>
<dbReference type="AlphaFoldDB" id="A0A8C1KQ31"/>
<dbReference type="GO" id="GO:0003690">
    <property type="term" value="F:double-stranded DNA binding"/>
    <property type="evidence" value="ECO:0007669"/>
    <property type="project" value="TreeGrafter"/>
</dbReference>
<dbReference type="Gene3D" id="2.30.30.30">
    <property type="match status" value="1"/>
</dbReference>
<dbReference type="Proteomes" id="UP000694427">
    <property type="component" value="Unplaced"/>
</dbReference>
<name>A0A8C1KQ31_CYPCA</name>
<sequence length="243" mass="28171">KGLQKLRWYCQMCQKQCRDEINLFEHQWCNVSWDHVQVTLYAECYWHKVGLTLDVRYSYKHHRPLVTLTDFTKWLGREGYCTVDETPKGRYIQYINRSLSIVHAVLLHICLSAMIHPGLSLLCVFQMEEQQKKSVRSDNWIQANIVVKKAVITLSDYIDKYTAVVKMIDSGNKLKLDQSHLETVIPAPDRVLILNGQYKDTEVILEGVNEHKFSATGRMKGKTVEGVAYEDFSKLSSYSYQSA</sequence>
<dbReference type="Ensembl" id="ENSCCRT00010055814.1">
    <property type="protein sequence ID" value="ENSCCRP00010050935.1"/>
    <property type="gene ID" value="ENSCCRG00010021587.1"/>
</dbReference>
<dbReference type="InterPro" id="IPR041995">
    <property type="entry name" value="KOW_KIN17"/>
</dbReference>
<evidence type="ECO:0000313" key="3">
    <source>
        <dbReference type="Ensembl" id="ENSCCRP00010050935.1"/>
    </source>
</evidence>
<dbReference type="InterPro" id="IPR037321">
    <property type="entry name" value="KIN17-like"/>
</dbReference>
<protein>
    <submittedName>
        <fullName evidence="3">Kin17 DNA and RNA binding protein</fullName>
    </submittedName>
</protein>
<dbReference type="InterPro" id="IPR019447">
    <property type="entry name" value="DNA/RNA-bd_Kin17_WH-like_dom"/>
</dbReference>
<dbReference type="InterPro" id="IPR038254">
    <property type="entry name" value="KIN17_WH-like_sf"/>
</dbReference>
<proteinExistence type="inferred from homology"/>
<evidence type="ECO:0000259" key="2">
    <source>
        <dbReference type="SMART" id="SM01253"/>
    </source>
</evidence>
<comment type="similarity">
    <text evidence="1">Belongs to the KIN17 family.</text>
</comment>
<reference evidence="3" key="1">
    <citation type="submission" date="2025-08" db="UniProtKB">
        <authorList>
            <consortium name="Ensembl"/>
        </authorList>
    </citation>
    <scope>IDENTIFICATION</scope>
</reference>
<dbReference type="InterPro" id="IPR056767">
    <property type="entry name" value="C2H2-Znf_KIN17"/>
</dbReference>
<dbReference type="Pfam" id="PF25092">
    <property type="entry name" value="SH3_KIN17_C"/>
    <property type="match status" value="1"/>
</dbReference>
<evidence type="ECO:0000256" key="1">
    <source>
        <dbReference type="ARBA" id="ARBA00008517"/>
    </source>
</evidence>